<evidence type="ECO:0000256" key="8">
    <source>
        <dbReference type="ARBA" id="ARBA00023180"/>
    </source>
</evidence>
<dbReference type="eggNOG" id="ENOG502QVVB">
    <property type="taxonomic scope" value="Eukaryota"/>
</dbReference>
<evidence type="ECO:0000256" key="2">
    <source>
        <dbReference type="ARBA" id="ARBA00007737"/>
    </source>
</evidence>
<dbReference type="PANTHER" id="PTHR31933:SF4">
    <property type="entry name" value="O-FUCOSYLTRANSFERASE 8"/>
    <property type="match status" value="1"/>
</dbReference>
<keyword evidence="7 12" id="KW-0472">Membrane</keyword>
<evidence type="ECO:0000256" key="10">
    <source>
        <dbReference type="ARBA" id="ARBA00023277"/>
    </source>
</evidence>
<organism evidence="13">
    <name type="scientific">Oryza glumipatula</name>
    <dbReference type="NCBI Taxonomy" id="40148"/>
    <lineage>
        <taxon>Eukaryota</taxon>
        <taxon>Viridiplantae</taxon>
        <taxon>Streptophyta</taxon>
        <taxon>Embryophyta</taxon>
        <taxon>Tracheophyta</taxon>
        <taxon>Spermatophyta</taxon>
        <taxon>Magnoliopsida</taxon>
        <taxon>Liliopsida</taxon>
        <taxon>Poales</taxon>
        <taxon>Poaceae</taxon>
        <taxon>BOP clade</taxon>
        <taxon>Oryzoideae</taxon>
        <taxon>Oryzeae</taxon>
        <taxon>Oryzinae</taxon>
        <taxon>Oryza</taxon>
    </lineage>
</organism>
<dbReference type="Proteomes" id="UP000026961">
    <property type="component" value="Chromosome 6"/>
</dbReference>
<dbReference type="Pfam" id="PF10250">
    <property type="entry name" value="O-FucT"/>
    <property type="match status" value="1"/>
</dbReference>
<feature type="transmembrane region" description="Helical" evidence="12">
    <location>
        <begin position="199"/>
        <end position="222"/>
    </location>
</feature>
<name>A0A0E0AAP6_9ORYZ</name>
<sequence>MEGSCGGGGGGGAGQMAAWQGRVGATNIGRLRHGKTSSSSSAAVAARGGGVTAWHLRVFAGVVGVMGCLLLVASLMMSAVHQVQFRNAAISRSFRGLQELKQNSVRTEEAEQIMHPRLLQMATSVVTKLLLMSNFPSLPVQNESDSDSVKFSLWEEPYKQARKWKPCAAKHSLPDEVPEENNNGFILISANGGLNQQRVAVCNAVVVAALLNATLVLPRFLYSSVWKDTSQFGDIYQEDYFVNYMKSDVHIVKDLPPHLQSLDLEAIGSQTWTSRKKLRHLNSSKLCSQFSSRMALSISSDSATGSASIRCPFICRSRTQFIFLDRRTCRDERSTIAIHPLLCSWRRRRFLQRLRCRCNFHALKFVPEIQRAGSLLVQRLRRAGAMRTEMDKQLFGSNMLDVPALLAGGEPSRYLALHMRFEEDMVAYSLCDFGGGDAEREELQAYRETHFPTLAMRLRNTSVSPEEQRSLGRCPLTPEEAGLVLTALGYDRGTFIYVAGSQIYGGAARLRPLTRLFPNLVTKEDVLSSAELAPFKNFSSRLAALDFIACASADVFAVTDSGSQLSSLVSGYRVYHGRGRAPTLHPNRKRYAQILGEEEGIGWGGFERRVRNMVEEYKRVSARPRGRSVYRQPRTPGCMCRAAGDGSVDF</sequence>
<keyword evidence="10" id="KW-0119">Carbohydrate metabolism</keyword>
<dbReference type="PIRSF" id="PIRSF009360">
    <property type="entry name" value="UCP009360"/>
    <property type="match status" value="1"/>
</dbReference>
<keyword evidence="5 12" id="KW-0812">Transmembrane</keyword>
<reference evidence="13" key="1">
    <citation type="submission" date="2015-04" db="UniProtKB">
        <authorList>
            <consortium name="EnsemblPlants"/>
        </authorList>
    </citation>
    <scope>IDENTIFICATION</scope>
</reference>
<evidence type="ECO:0000256" key="12">
    <source>
        <dbReference type="SAM" id="Phobius"/>
    </source>
</evidence>
<dbReference type="InterPro" id="IPR019378">
    <property type="entry name" value="GDP-Fuc_O-FucTrfase"/>
</dbReference>
<dbReference type="InterPro" id="IPR024709">
    <property type="entry name" value="FucosylTrfase_pln"/>
</dbReference>
<dbReference type="Gramene" id="OGLUM06G18970.4">
    <property type="protein sequence ID" value="OGLUM06G18970.4"/>
    <property type="gene ID" value="OGLUM06G18970"/>
</dbReference>
<evidence type="ECO:0000256" key="4">
    <source>
        <dbReference type="ARBA" id="ARBA00022679"/>
    </source>
</evidence>
<accession>A0A0E0AAP6</accession>
<keyword evidence="9" id="KW-0294">Fucose metabolism</keyword>
<evidence type="ECO:0000256" key="3">
    <source>
        <dbReference type="ARBA" id="ARBA00022676"/>
    </source>
</evidence>
<dbReference type="STRING" id="40148.A0A0E0AAP6"/>
<dbReference type="GO" id="GO:0016020">
    <property type="term" value="C:membrane"/>
    <property type="evidence" value="ECO:0007669"/>
    <property type="project" value="UniProtKB-SubCell"/>
</dbReference>
<evidence type="ECO:0000256" key="7">
    <source>
        <dbReference type="ARBA" id="ARBA00023136"/>
    </source>
</evidence>
<feature type="transmembrane region" description="Helical" evidence="12">
    <location>
        <begin position="58"/>
        <end position="80"/>
    </location>
</feature>
<evidence type="ECO:0000313" key="13">
    <source>
        <dbReference type="EnsemblPlants" id="OGLUM06G18970.4"/>
    </source>
</evidence>
<comment type="subcellular location">
    <subcellularLocation>
        <location evidence="1">Membrane</location>
        <topology evidence="1">Single-pass membrane protein</topology>
    </subcellularLocation>
</comment>
<dbReference type="InterPro" id="IPR052272">
    <property type="entry name" value="GT106_glycosyltransferase"/>
</dbReference>
<evidence type="ECO:0000256" key="6">
    <source>
        <dbReference type="ARBA" id="ARBA00022989"/>
    </source>
</evidence>
<reference evidence="13" key="2">
    <citation type="submission" date="2018-05" db="EMBL/GenBank/DDBJ databases">
        <title>OgluRS3 (Oryza glumaepatula Reference Sequence Version 3).</title>
        <authorList>
            <person name="Zhang J."/>
            <person name="Kudrna D."/>
            <person name="Lee S."/>
            <person name="Talag J."/>
            <person name="Welchert J."/>
            <person name="Wing R.A."/>
        </authorList>
    </citation>
    <scope>NUCLEOTIDE SEQUENCE [LARGE SCALE GENOMIC DNA]</scope>
</reference>
<dbReference type="AlphaFoldDB" id="A0A0E0AAP6"/>
<keyword evidence="3" id="KW-0328">Glycosyltransferase</keyword>
<evidence type="ECO:0000256" key="5">
    <source>
        <dbReference type="ARBA" id="ARBA00022692"/>
    </source>
</evidence>
<dbReference type="EnsemblPlants" id="OGLUM06G18970.4">
    <property type="protein sequence ID" value="OGLUM06G18970.4"/>
    <property type="gene ID" value="OGLUM06G18970"/>
</dbReference>
<proteinExistence type="inferred from homology"/>
<evidence type="ECO:0000256" key="1">
    <source>
        <dbReference type="ARBA" id="ARBA00004167"/>
    </source>
</evidence>
<dbReference type="GO" id="GO:0016757">
    <property type="term" value="F:glycosyltransferase activity"/>
    <property type="evidence" value="ECO:0007669"/>
    <property type="project" value="UniProtKB-KW"/>
</dbReference>
<evidence type="ECO:0000256" key="9">
    <source>
        <dbReference type="ARBA" id="ARBA00023253"/>
    </source>
</evidence>
<dbReference type="PANTHER" id="PTHR31933">
    <property type="entry name" value="O-FUCOSYLTRANSFERASE 2-RELATED"/>
    <property type="match status" value="1"/>
</dbReference>
<keyword evidence="6 12" id="KW-1133">Transmembrane helix</keyword>
<protein>
    <recommendedName>
        <fullName evidence="11">O-fucosyltransferase family protein</fullName>
    </recommendedName>
</protein>
<dbReference type="GO" id="GO:0006004">
    <property type="term" value="P:fucose metabolic process"/>
    <property type="evidence" value="ECO:0007669"/>
    <property type="project" value="UniProtKB-KW"/>
</dbReference>
<evidence type="ECO:0000256" key="11">
    <source>
        <dbReference type="ARBA" id="ARBA00030350"/>
    </source>
</evidence>
<evidence type="ECO:0000313" key="14">
    <source>
        <dbReference type="Proteomes" id="UP000026961"/>
    </source>
</evidence>
<keyword evidence="14" id="KW-1185">Reference proteome</keyword>
<keyword evidence="8" id="KW-0325">Glycoprotein</keyword>
<keyword evidence="4" id="KW-0808">Transferase</keyword>
<comment type="similarity">
    <text evidence="2">Belongs to the glycosyltransferase GT106 family.</text>
</comment>